<organism evidence="9 10">
    <name type="scientific">Ferruginibacter yonginensis</name>
    <dbReference type="NCBI Taxonomy" id="1310416"/>
    <lineage>
        <taxon>Bacteria</taxon>
        <taxon>Pseudomonadati</taxon>
        <taxon>Bacteroidota</taxon>
        <taxon>Chitinophagia</taxon>
        <taxon>Chitinophagales</taxon>
        <taxon>Chitinophagaceae</taxon>
        <taxon>Ferruginibacter</taxon>
    </lineage>
</organism>
<feature type="domain" description="LD-carboxypeptidase N-terminal" evidence="7">
    <location>
        <begin position="48"/>
        <end position="164"/>
    </location>
</feature>
<dbReference type="PIRSF" id="PIRSF028757">
    <property type="entry name" value="LD-carboxypeptidase"/>
    <property type="match status" value="1"/>
</dbReference>
<evidence type="ECO:0000256" key="6">
    <source>
        <dbReference type="SAM" id="SignalP"/>
    </source>
</evidence>
<keyword evidence="3" id="KW-0645">Protease</keyword>
<proteinExistence type="inferred from homology"/>
<dbReference type="Proteomes" id="UP001595907">
    <property type="component" value="Unassembled WGS sequence"/>
</dbReference>
<evidence type="ECO:0000313" key="10">
    <source>
        <dbReference type="Proteomes" id="UP001595907"/>
    </source>
</evidence>
<dbReference type="InterPro" id="IPR040921">
    <property type="entry name" value="Peptidase_S66C"/>
</dbReference>
<dbReference type="RefSeq" id="WP_379710002.1">
    <property type="nucleotide sequence ID" value="NZ_JBHSCZ010000002.1"/>
</dbReference>
<dbReference type="InterPro" id="IPR003507">
    <property type="entry name" value="S66_fam"/>
</dbReference>
<dbReference type="SUPFAM" id="SSF52317">
    <property type="entry name" value="Class I glutamine amidotransferase-like"/>
    <property type="match status" value="1"/>
</dbReference>
<dbReference type="InterPro" id="IPR040449">
    <property type="entry name" value="Peptidase_S66_N"/>
</dbReference>
<dbReference type="EMBL" id="JBHSCZ010000002">
    <property type="protein sequence ID" value="MFC4263442.1"/>
    <property type="molecule type" value="Genomic_DNA"/>
</dbReference>
<sequence>MHRKKFISAFSMALTSWSVFGDTTKLINSGTINSSTKIPPYLKKGSCIGITSAAGFINEVDCKDAVEMMQSWGFRVKMGNTIGKKYFTFGGTDVERLADLQSMLNDDSIDAIMIARGGYGLIRIVDQINFSKFKQHPKWIIGFSDVTVLHSHIQRQLGIATIHAKMCNSFVNPSIAEPVQLATLQSIEQCLKGNAMQYEAIPQSQNKTGIVTAALVGGNLKTIETLAGSVSDINTANKILVVEDTGEYLYSIDRMFYNLKRSGKLRQLAGLIIGGFKIKKDDEGEDFGKTIEEIVLEKVNEYNYPVCFNFPVGHQKNNYALKLGALHELNVSSNFVQLKSLQ</sequence>
<name>A0ABV8QTB7_9BACT</name>
<evidence type="ECO:0000256" key="5">
    <source>
        <dbReference type="ARBA" id="ARBA00022825"/>
    </source>
</evidence>
<dbReference type="Pfam" id="PF17676">
    <property type="entry name" value="Peptidase_S66C"/>
    <property type="match status" value="1"/>
</dbReference>
<evidence type="ECO:0000256" key="1">
    <source>
        <dbReference type="ARBA" id="ARBA00010233"/>
    </source>
</evidence>
<evidence type="ECO:0000313" key="9">
    <source>
        <dbReference type="EMBL" id="MFC4263442.1"/>
    </source>
</evidence>
<dbReference type="InterPro" id="IPR027478">
    <property type="entry name" value="LdcA_N"/>
</dbReference>
<evidence type="ECO:0000256" key="3">
    <source>
        <dbReference type="ARBA" id="ARBA00022670"/>
    </source>
</evidence>
<accession>A0ABV8QTB7</accession>
<evidence type="ECO:0000259" key="8">
    <source>
        <dbReference type="Pfam" id="PF17676"/>
    </source>
</evidence>
<dbReference type="CDD" id="cd07025">
    <property type="entry name" value="Peptidase_S66"/>
    <property type="match status" value="1"/>
</dbReference>
<dbReference type="PANTHER" id="PTHR30237">
    <property type="entry name" value="MURAMOYLTETRAPEPTIDE CARBOXYPEPTIDASE"/>
    <property type="match status" value="1"/>
</dbReference>
<reference evidence="10" key="1">
    <citation type="journal article" date="2019" name="Int. J. Syst. Evol. Microbiol.">
        <title>The Global Catalogue of Microorganisms (GCM) 10K type strain sequencing project: providing services to taxonomists for standard genome sequencing and annotation.</title>
        <authorList>
            <consortium name="The Broad Institute Genomics Platform"/>
            <consortium name="The Broad Institute Genome Sequencing Center for Infectious Disease"/>
            <person name="Wu L."/>
            <person name="Ma J."/>
        </authorList>
    </citation>
    <scope>NUCLEOTIDE SEQUENCE [LARGE SCALE GENOMIC DNA]</scope>
    <source>
        <strain evidence="10">CECT 8289</strain>
    </source>
</reference>
<dbReference type="SUPFAM" id="SSF141986">
    <property type="entry name" value="LD-carboxypeptidase A C-terminal domain-like"/>
    <property type="match status" value="1"/>
</dbReference>
<evidence type="ECO:0000256" key="4">
    <source>
        <dbReference type="ARBA" id="ARBA00022801"/>
    </source>
</evidence>
<evidence type="ECO:0000259" key="7">
    <source>
        <dbReference type="Pfam" id="PF02016"/>
    </source>
</evidence>
<comment type="similarity">
    <text evidence="1">Belongs to the peptidase S66 family.</text>
</comment>
<keyword evidence="5" id="KW-0720">Serine protease</keyword>
<keyword evidence="6" id="KW-0732">Signal</keyword>
<gene>
    <name evidence="9" type="ORF">ACFOWM_11160</name>
</gene>
<dbReference type="InterPro" id="IPR027461">
    <property type="entry name" value="Carboxypeptidase_A_C_sf"/>
</dbReference>
<dbReference type="Gene3D" id="3.40.50.10740">
    <property type="entry name" value="Class I glutamine amidotransferase-like"/>
    <property type="match status" value="1"/>
</dbReference>
<dbReference type="Gene3D" id="3.50.30.60">
    <property type="entry name" value="LD-carboxypeptidase A C-terminal domain-like"/>
    <property type="match status" value="1"/>
</dbReference>
<feature type="domain" description="LD-carboxypeptidase C-terminal" evidence="8">
    <location>
        <begin position="214"/>
        <end position="328"/>
    </location>
</feature>
<dbReference type="PANTHER" id="PTHR30237:SF2">
    <property type="entry name" value="MUREIN TETRAPEPTIDE CARBOXYPEPTIDASE"/>
    <property type="match status" value="1"/>
</dbReference>
<keyword evidence="10" id="KW-1185">Reference proteome</keyword>
<dbReference type="Pfam" id="PF02016">
    <property type="entry name" value="Peptidase_S66"/>
    <property type="match status" value="1"/>
</dbReference>
<dbReference type="InterPro" id="IPR029062">
    <property type="entry name" value="Class_I_gatase-like"/>
</dbReference>
<keyword evidence="2" id="KW-0121">Carboxypeptidase</keyword>
<feature type="chain" id="PRO_5045141441" evidence="6">
    <location>
        <begin position="22"/>
        <end position="342"/>
    </location>
</feature>
<protein>
    <submittedName>
        <fullName evidence="9">LD-carboxypeptidase</fullName>
    </submittedName>
</protein>
<comment type="caution">
    <text evidence="9">The sequence shown here is derived from an EMBL/GenBank/DDBJ whole genome shotgun (WGS) entry which is preliminary data.</text>
</comment>
<keyword evidence="4" id="KW-0378">Hydrolase</keyword>
<evidence type="ECO:0000256" key="2">
    <source>
        <dbReference type="ARBA" id="ARBA00022645"/>
    </source>
</evidence>
<feature type="signal peptide" evidence="6">
    <location>
        <begin position="1"/>
        <end position="21"/>
    </location>
</feature>